<evidence type="ECO:0000313" key="2">
    <source>
        <dbReference type="EMBL" id="OCL26410.1"/>
    </source>
</evidence>
<dbReference type="EMBL" id="LWDV01000009">
    <property type="protein sequence ID" value="OCL26410.1"/>
    <property type="molecule type" value="Genomic_DNA"/>
</dbReference>
<gene>
    <name evidence="2" type="ORF">U472_10430</name>
</gene>
<name>A0A1C0A863_9FIRM</name>
<dbReference type="OrthoDB" id="2113046at2"/>
<reference evidence="2 3" key="2">
    <citation type="submission" date="2016-08" db="EMBL/GenBank/DDBJ databases">
        <title>Orenia metallireducens sp. nov. strain Z6, a Novel Metal-reducing Firmicute from the Deep Subsurface.</title>
        <authorList>
            <person name="Maxim B.I."/>
            <person name="Kenneth K."/>
            <person name="Flynn T.M."/>
            <person name="Oloughlin E.J."/>
            <person name="Locke R.A."/>
            <person name="Weber J.R."/>
            <person name="Egan S.M."/>
            <person name="Mackie R.I."/>
            <person name="Cann I.K."/>
        </authorList>
    </citation>
    <scope>NUCLEOTIDE SEQUENCE [LARGE SCALE GENOMIC DNA]</scope>
    <source>
        <strain evidence="2 3">Z6</strain>
    </source>
</reference>
<dbReference type="Pfam" id="PF18915">
    <property type="entry name" value="DUF5667"/>
    <property type="match status" value="1"/>
</dbReference>
<dbReference type="InterPro" id="IPR043725">
    <property type="entry name" value="DUF5667"/>
</dbReference>
<dbReference type="RefSeq" id="WP_068718213.1">
    <property type="nucleotide sequence ID" value="NZ_LWDV01000009.1"/>
</dbReference>
<dbReference type="Proteomes" id="UP000093514">
    <property type="component" value="Unassembled WGS sequence"/>
</dbReference>
<proteinExistence type="predicted"/>
<sequence length="150" mass="17374">MLKRTIIITLIFILITIPVLAKEEEPLPKKGLSPDSPFYFLDKTGESIAYLFASKESKVKLKFRNSYERLLEAKDMFKKDKNDKAEELFKEALQDFSEGLKLSKEHVVNSEEFKKIKVEINNTIKEITNLIAEQNLSVEGLKEKVNNFFN</sequence>
<evidence type="ECO:0000313" key="3">
    <source>
        <dbReference type="Proteomes" id="UP000093514"/>
    </source>
</evidence>
<keyword evidence="3" id="KW-1185">Reference proteome</keyword>
<organism evidence="2 3">
    <name type="scientific">Orenia metallireducens</name>
    <dbReference type="NCBI Taxonomy" id="1413210"/>
    <lineage>
        <taxon>Bacteria</taxon>
        <taxon>Bacillati</taxon>
        <taxon>Bacillota</taxon>
        <taxon>Clostridia</taxon>
        <taxon>Halanaerobiales</taxon>
        <taxon>Halobacteroidaceae</taxon>
        <taxon>Orenia</taxon>
    </lineage>
</organism>
<evidence type="ECO:0000259" key="1">
    <source>
        <dbReference type="Pfam" id="PF18915"/>
    </source>
</evidence>
<protein>
    <recommendedName>
        <fullName evidence="1">DUF5667 domain-containing protein</fullName>
    </recommendedName>
</protein>
<accession>A0A1C0A863</accession>
<reference evidence="3" key="1">
    <citation type="submission" date="2016-07" db="EMBL/GenBank/DDBJ databases">
        <authorList>
            <person name="Florea S."/>
            <person name="Webb J.S."/>
            <person name="Jaromczyk J."/>
            <person name="Schardl C.L."/>
        </authorList>
    </citation>
    <scope>NUCLEOTIDE SEQUENCE [LARGE SCALE GENOMIC DNA]</scope>
    <source>
        <strain evidence="3">Z6</strain>
    </source>
</reference>
<dbReference type="AlphaFoldDB" id="A0A1C0A863"/>
<comment type="caution">
    <text evidence="2">The sequence shown here is derived from an EMBL/GenBank/DDBJ whole genome shotgun (WGS) entry which is preliminary data.</text>
</comment>
<feature type="domain" description="DUF5667" evidence="1">
    <location>
        <begin position="31"/>
        <end position="122"/>
    </location>
</feature>